<feature type="coiled-coil region" evidence="6">
    <location>
        <begin position="841"/>
        <end position="874"/>
    </location>
</feature>
<keyword evidence="1 6" id="KW-0963">Cytoplasm</keyword>
<comment type="similarity">
    <text evidence="6">Belongs to the SMC family.</text>
</comment>
<evidence type="ECO:0000256" key="3">
    <source>
        <dbReference type="ARBA" id="ARBA00022840"/>
    </source>
</evidence>
<dbReference type="EMBL" id="JAGIBU010000001">
    <property type="protein sequence ID" value="MBS7823955.1"/>
    <property type="molecule type" value="Genomic_DNA"/>
</dbReference>
<evidence type="ECO:0000256" key="5">
    <source>
        <dbReference type="ARBA" id="ARBA00023125"/>
    </source>
</evidence>
<dbReference type="PIRSF" id="PIRSF005719">
    <property type="entry name" value="SMC"/>
    <property type="match status" value="1"/>
</dbReference>
<comment type="subunit">
    <text evidence="6">Homodimer.</text>
</comment>
<dbReference type="GO" id="GO:0007059">
    <property type="term" value="P:chromosome segregation"/>
    <property type="evidence" value="ECO:0007669"/>
    <property type="project" value="UniProtKB-UniRule"/>
</dbReference>
<dbReference type="CDD" id="cd03278">
    <property type="entry name" value="ABC_SMC_barmotin"/>
    <property type="match status" value="1"/>
</dbReference>
<feature type="domain" description="RecF/RecN/SMC N-terminal" evidence="7">
    <location>
        <begin position="2"/>
        <end position="136"/>
    </location>
</feature>
<feature type="coiled-coil region" evidence="6">
    <location>
        <begin position="377"/>
        <end position="411"/>
    </location>
</feature>
<dbReference type="InterPro" id="IPR027417">
    <property type="entry name" value="P-loop_NTPase"/>
</dbReference>
<comment type="subcellular location">
    <subcellularLocation>
        <location evidence="6">Cytoplasm</location>
    </subcellularLocation>
</comment>
<evidence type="ECO:0000313" key="9">
    <source>
        <dbReference type="Proteomes" id="UP000680020"/>
    </source>
</evidence>
<dbReference type="InterPro" id="IPR024704">
    <property type="entry name" value="SMC"/>
</dbReference>
<comment type="function">
    <text evidence="6">Required for chromosome condensation and partitioning.</text>
</comment>
<evidence type="ECO:0000256" key="4">
    <source>
        <dbReference type="ARBA" id="ARBA00023054"/>
    </source>
</evidence>
<dbReference type="Pfam" id="PF02463">
    <property type="entry name" value="SMC_N"/>
    <property type="match status" value="2"/>
</dbReference>
<dbReference type="SUPFAM" id="SSF52540">
    <property type="entry name" value="P-loop containing nucleoside triphosphate hydrolases"/>
    <property type="match status" value="1"/>
</dbReference>
<accession>A0AB35BXL9</accession>
<keyword evidence="5 6" id="KW-0238">DNA-binding</keyword>
<feature type="coiled-coil region" evidence="6">
    <location>
        <begin position="170"/>
        <end position="257"/>
    </location>
</feature>
<keyword evidence="2 6" id="KW-0547">Nucleotide-binding</keyword>
<dbReference type="GO" id="GO:0005737">
    <property type="term" value="C:cytoplasm"/>
    <property type="evidence" value="ECO:0007669"/>
    <property type="project" value="UniProtKB-SubCell"/>
</dbReference>
<keyword evidence="4 6" id="KW-0175">Coiled coil</keyword>
<protein>
    <recommendedName>
        <fullName evidence="6">Chromosome partition protein Smc</fullName>
    </recommendedName>
</protein>
<dbReference type="GO" id="GO:0005524">
    <property type="term" value="F:ATP binding"/>
    <property type="evidence" value="ECO:0007669"/>
    <property type="project" value="UniProtKB-UniRule"/>
</dbReference>
<name>A0AB35BXL9_9GAMM</name>
<dbReference type="GO" id="GO:0003677">
    <property type="term" value="F:DNA binding"/>
    <property type="evidence" value="ECO:0007669"/>
    <property type="project" value="UniProtKB-UniRule"/>
</dbReference>
<dbReference type="PANTHER" id="PTHR43977">
    <property type="entry name" value="STRUCTURAL MAINTENANCE OF CHROMOSOMES PROTEIN 3"/>
    <property type="match status" value="1"/>
</dbReference>
<dbReference type="AlphaFoldDB" id="A0AB35BXL9"/>
<organism evidence="8 9">
    <name type="scientific">Wohlfahrtiimonas chitiniclastica</name>
    <dbReference type="NCBI Taxonomy" id="400946"/>
    <lineage>
        <taxon>Bacteria</taxon>
        <taxon>Pseudomonadati</taxon>
        <taxon>Pseudomonadota</taxon>
        <taxon>Gammaproteobacteria</taxon>
        <taxon>Cardiobacteriales</taxon>
        <taxon>Ignatzschineriaceae</taxon>
        <taxon>Wohlfahrtiimonas</taxon>
    </lineage>
</organism>
<gene>
    <name evidence="6" type="primary">smc</name>
    <name evidence="8" type="ORF">J7561_01900</name>
</gene>
<comment type="domain">
    <text evidence="6">Contains large globular domains required for ATP hydrolysis at each terminus and a third globular domain forming a flexible hinge near the middle of the molecule. These domains are separated by coiled-coil structures.</text>
</comment>
<dbReference type="HAMAP" id="MF_01894">
    <property type="entry name" value="Smc_prok"/>
    <property type="match status" value="1"/>
</dbReference>
<evidence type="ECO:0000256" key="6">
    <source>
        <dbReference type="HAMAP-Rule" id="MF_01894"/>
    </source>
</evidence>
<feature type="domain" description="RecF/RecN/SMC N-terminal" evidence="7">
    <location>
        <begin position="745"/>
        <end position="1125"/>
    </location>
</feature>
<proteinExistence type="inferred from homology"/>
<dbReference type="GO" id="GO:0006260">
    <property type="term" value="P:DNA replication"/>
    <property type="evidence" value="ECO:0007669"/>
    <property type="project" value="UniProtKB-UniRule"/>
</dbReference>
<dbReference type="Proteomes" id="UP000680020">
    <property type="component" value="Unassembled WGS sequence"/>
</dbReference>
<feature type="coiled-coil region" evidence="6">
    <location>
        <begin position="737"/>
        <end position="806"/>
    </location>
</feature>
<dbReference type="GO" id="GO:0007062">
    <property type="term" value="P:sister chromatid cohesion"/>
    <property type="evidence" value="ECO:0007669"/>
    <property type="project" value="InterPro"/>
</dbReference>
<dbReference type="InterPro" id="IPR011890">
    <property type="entry name" value="SMC_prok"/>
</dbReference>
<feature type="binding site" evidence="6">
    <location>
        <begin position="32"/>
        <end position="39"/>
    </location>
    <ligand>
        <name>ATP</name>
        <dbReference type="ChEBI" id="CHEBI:30616"/>
    </ligand>
</feature>
<dbReference type="GO" id="GO:0030261">
    <property type="term" value="P:chromosome condensation"/>
    <property type="evidence" value="ECO:0007669"/>
    <property type="project" value="InterPro"/>
</dbReference>
<feature type="coiled-coil region" evidence="6">
    <location>
        <begin position="625"/>
        <end position="659"/>
    </location>
</feature>
<sequence>MYLSKVKLSGFKSFVDHTVFDLTHRLNGIVGPNGCGKSNIIDAIRWVMGESSAKQLRGEAMTDVIFSGATSRKASSFASIELVFDNTDGRIGGQWAAFGEISIKRILERTGQSTYYLNGAKCRRKDITDIFLGTGLGARSYAIIEQGMISRIVESKPDELRLVFEEAAGVSKYKEQKRETEIRIEHTRQNLLRLLDVREELSTQLTHLEKQAKKAETYQVLKREERLLQYIALKQQKAEISAEQADLTARLEALEAEFHQAVSFYNELILKHNANKAALTEKSSALSVATETFHAEQREILTLEHKIAAIKTSQARTHEDQAALNASLVQVDAEITELQIALETLTETEGEESDALMVMTDSLFELTEHLESLNGTFDAFLQVAKTLNEEVRQLEREADVAKNSITHFETQQIHGEARIAKLQLELSALEAEDGHSDQLIELQAAMEEKALSVETLQQSLSDAEEQGQTVSEARRDVEARIHQSVRTQSEYEGRLSALTLLQNAVLAQKDGQAPLFESLTIAPEWQKAAEVVLARYLTLSTLENPEGYALAATECTFTEQHLGHYIQSDKQLGALLSHVYVARNELDLALLKADLKMHEWIVMPNGDLYGVDWFIAHIDGAIDGVLERAEEMNELERRLQDLNQLIMQLESDKQALIAQESAVHSHAKEISSALESAKAEQAAIEKAWALLNKEHMHVAENQARITSELAALKEAHEAGQLEIEENRITLESLLMTLEETQLKKSANDAELSAYEAEQKAKQAEAQNMQQSVNDATRQLDNTRFQLKETEKNLARLVKTHSELQQKLQEKTECEVDSDELILLEESLLIHSDNLITVDTEKTELAAEVAALQTAIEQEETLKAAQEKHIESQKEVIQSLMVREAEFKAHQAHIEKDWQDLLETVSIDEQHAMTDEIAALEDADVEPMLKSVQQKLSRLGAVNLVAIEECQQLSQRKQYLDEQDQDLNAALSELEIAIHKIDQETRERFMSTFNAVNQDFSKLFPRLFGGGEAYLELKGEDALSSGVNIIARPPGKKPGTIHLLSGGEKALTAAALVFAIFNLNPAPFCILDEVDAPLDEANVRRLGALLKEMSDRVQFIFITHNKTTMSVAESLIGVTMSEPGVSRLVSVDLAEAEKMAE</sequence>
<evidence type="ECO:0000256" key="2">
    <source>
        <dbReference type="ARBA" id="ARBA00022741"/>
    </source>
</evidence>
<keyword evidence="3 6" id="KW-0067">ATP-binding</keyword>
<evidence type="ECO:0000259" key="7">
    <source>
        <dbReference type="Pfam" id="PF02463"/>
    </source>
</evidence>
<dbReference type="Gene3D" id="3.40.50.300">
    <property type="entry name" value="P-loop containing nucleotide triphosphate hydrolases"/>
    <property type="match status" value="2"/>
</dbReference>
<comment type="caution">
    <text evidence="8">The sequence shown here is derived from an EMBL/GenBank/DDBJ whole genome shotgun (WGS) entry which is preliminary data.</text>
</comment>
<reference evidence="8" key="1">
    <citation type="submission" date="2021-03" db="EMBL/GenBank/DDBJ databases">
        <title>Identification and antibiotic profiling of Wohlfahrtiimonas chitiniclastica, an underestimated human pathogen.</title>
        <authorList>
            <person name="Kopf A."/>
            <person name="Bunk B."/>
            <person name="Coldewey S."/>
            <person name="Gunzer F."/>
            <person name="Riedel T."/>
            <person name="Schroettner P."/>
        </authorList>
    </citation>
    <scope>NUCLEOTIDE SEQUENCE</scope>
    <source>
        <strain evidence="8">DSM 100917</strain>
    </source>
</reference>
<evidence type="ECO:0000313" key="8">
    <source>
        <dbReference type="EMBL" id="MBS7823955.1"/>
    </source>
</evidence>
<dbReference type="InterPro" id="IPR003395">
    <property type="entry name" value="RecF/RecN/SMC_N"/>
</dbReference>
<evidence type="ECO:0000256" key="1">
    <source>
        <dbReference type="ARBA" id="ARBA00022490"/>
    </source>
</evidence>
<dbReference type="GO" id="GO:0016887">
    <property type="term" value="F:ATP hydrolysis activity"/>
    <property type="evidence" value="ECO:0007669"/>
    <property type="project" value="InterPro"/>
</dbReference>